<dbReference type="InParanoid" id="A0A078B015"/>
<name>A0A078B015_STYLE</name>
<feature type="region of interest" description="Disordered" evidence="1">
    <location>
        <begin position="575"/>
        <end position="605"/>
    </location>
</feature>
<dbReference type="AlphaFoldDB" id="A0A078B015"/>
<protein>
    <submittedName>
        <fullName evidence="2">Uncharacterized protein</fullName>
    </submittedName>
</protein>
<sequence length="653" mass="74949">MQGNQQITSLRNQPQYNQHQLTSSSIGKINSSSQMKNQQESSSVSNLKSMFESKIVFFCPNKLRNDLDNFDPTNGTQGSMQSIQKNAGPRQSVNIQSDNIKKLASVFEKKNLAAEDNDGNIDQQLQDFIKSKLNQKRKQTTAATSSNMHKMKLDMSKLENKSVQPQQQQTQSQAFPQKQSFGVPSNSNDYSKSPYEEDQESQFDQVFNKFNGNNSGRGSLGNSTTQAPIRHGSTNQAPRSSVYMTTERGNQFIEEYVPLNENIFKKKDETIKQRQSSGSPAKKIPENYQKKDNVSQYRQAVLSQTQSQYNSLTTSQNQPQIQIYDSPESRQNYNNEYDQIQIRDSKSKNEVIKEKSAENKFLLKENQDSNIHKSPAQNTQQQHLIDLSTSNEKVLIKDLLSKPQLQMTQSKSKDSLNPLVDSIILPNPTTKHKKKLSTQYKSNIFNTRHSKNSSMHLHRNQNTQSTHNNEGDNSFQDYQDEYSGKNSNLNQTKQHTQEDMISPFNIRQETIELEKKELAGFELNLDMSKLTQNTLKNIQFTDKIYPDNIMVDDHPYGVIDDEPIIQDKLPIPQEKISKSSLNNSMASSTRSSYLRRKVSKEQVSMDSMRKSDVIENYQSKEKLPQNPIVYQFVMKKHASVFRLNKFDSKYDRQ</sequence>
<feature type="compositionally biased region" description="Polar residues" evidence="1">
    <location>
        <begin position="460"/>
        <end position="477"/>
    </location>
</feature>
<evidence type="ECO:0000313" key="3">
    <source>
        <dbReference type="Proteomes" id="UP000039865"/>
    </source>
</evidence>
<feature type="compositionally biased region" description="Basic residues" evidence="1">
    <location>
        <begin position="448"/>
        <end position="459"/>
    </location>
</feature>
<feature type="compositionally biased region" description="Low complexity" evidence="1">
    <location>
        <begin position="578"/>
        <end position="592"/>
    </location>
</feature>
<feature type="region of interest" description="Disordered" evidence="1">
    <location>
        <begin position="73"/>
        <end position="92"/>
    </location>
</feature>
<feature type="compositionally biased region" description="Polar residues" evidence="1">
    <location>
        <begin position="1"/>
        <end position="22"/>
    </location>
</feature>
<accession>A0A078B015</accession>
<evidence type="ECO:0000256" key="1">
    <source>
        <dbReference type="SAM" id="MobiDB-lite"/>
    </source>
</evidence>
<dbReference type="Proteomes" id="UP000039865">
    <property type="component" value="Unassembled WGS sequence"/>
</dbReference>
<keyword evidence="3" id="KW-1185">Reference proteome</keyword>
<feature type="region of interest" description="Disordered" evidence="1">
    <location>
        <begin position="268"/>
        <end position="295"/>
    </location>
</feature>
<feature type="region of interest" description="Disordered" evidence="1">
    <location>
        <begin position="446"/>
        <end position="495"/>
    </location>
</feature>
<feature type="compositionally biased region" description="Polar residues" evidence="1">
    <location>
        <begin position="180"/>
        <end position="191"/>
    </location>
</feature>
<organism evidence="2 3">
    <name type="scientific">Stylonychia lemnae</name>
    <name type="common">Ciliate</name>
    <dbReference type="NCBI Taxonomy" id="5949"/>
    <lineage>
        <taxon>Eukaryota</taxon>
        <taxon>Sar</taxon>
        <taxon>Alveolata</taxon>
        <taxon>Ciliophora</taxon>
        <taxon>Intramacronucleata</taxon>
        <taxon>Spirotrichea</taxon>
        <taxon>Stichotrichia</taxon>
        <taxon>Sporadotrichida</taxon>
        <taxon>Oxytrichidae</taxon>
        <taxon>Stylonychinae</taxon>
        <taxon>Stylonychia</taxon>
    </lineage>
</organism>
<dbReference type="EMBL" id="CCKQ01015985">
    <property type="protein sequence ID" value="CDW87844.1"/>
    <property type="molecule type" value="Genomic_DNA"/>
</dbReference>
<feature type="compositionally biased region" description="Basic and acidic residues" evidence="1">
    <location>
        <begin position="283"/>
        <end position="293"/>
    </location>
</feature>
<proteinExistence type="predicted"/>
<feature type="compositionally biased region" description="Low complexity" evidence="1">
    <location>
        <begin position="211"/>
        <end position="223"/>
    </location>
</feature>
<evidence type="ECO:0000313" key="2">
    <source>
        <dbReference type="EMBL" id="CDW87844.1"/>
    </source>
</evidence>
<reference evidence="2 3" key="1">
    <citation type="submission" date="2014-06" db="EMBL/GenBank/DDBJ databases">
        <authorList>
            <person name="Swart Estienne"/>
        </authorList>
    </citation>
    <scope>NUCLEOTIDE SEQUENCE [LARGE SCALE GENOMIC DNA]</scope>
    <source>
        <strain evidence="2 3">130c</strain>
    </source>
</reference>
<feature type="region of interest" description="Disordered" evidence="1">
    <location>
        <begin position="158"/>
        <end position="240"/>
    </location>
</feature>
<gene>
    <name evidence="2" type="primary">Contig10522.g11235</name>
    <name evidence="2" type="ORF">STYLEM_16957</name>
</gene>
<feature type="compositionally biased region" description="Polar residues" evidence="1">
    <location>
        <begin position="484"/>
        <end position="494"/>
    </location>
</feature>
<feature type="region of interest" description="Disordered" evidence="1">
    <location>
        <begin position="1"/>
        <end position="23"/>
    </location>
</feature>
<feature type="compositionally biased region" description="Polar residues" evidence="1">
    <location>
        <begin position="224"/>
        <end position="240"/>
    </location>
</feature>
<feature type="compositionally biased region" description="Low complexity" evidence="1">
    <location>
        <begin position="164"/>
        <end position="179"/>
    </location>
</feature>